<comment type="caution">
    <text evidence="2">The sequence shown here is derived from an EMBL/GenBank/DDBJ whole genome shotgun (WGS) entry which is preliminary data.</text>
</comment>
<sequence length="495" mass="53409">MPDKAQPKKSTLRVLRSLEAHSLLAIIFGGLIYILAVTGTLSVFNHELQRWEQPNAPEMQSISAAAAERAAYSVFRSEAVPTTHLYVTFPRPDLPRTVITTDTQAFFADEDGNIVAEETFPWTQFLLDLHYYLHMPQILGLTIVGALGIMLIGLSLSGILAHPRIFRDAFTFRRGAGRLTTVDLHNRLSVWTLPFHFSNALTGSILGVASVLAFAIAAAGFDGDTEQVFAPIFGSEPAPNSAPADIATIAKPIQHIEENFPDIDPTYFIMHDPGTAGQNSQIVGEHGDRLIFGDYYTYDASGNYNGNVGISDGTIGQQIIGSVYNVHFGNWGGLPVKLAYLLFGIGLCVIVASGLKIYFAKRRDKGNSAPRLEGAWTAIIWGTPAALALTLVIALADVVPESGLVALFWLSLVAMITYGSRIGSTRIKPILLVATGMLLTLAMFAHAVRYKEAVISSAGLPISLSLFVLAIAAFLQASLGRKNAHAKQGIMFPAE</sequence>
<feature type="transmembrane region" description="Helical" evidence="1">
    <location>
        <begin position="430"/>
        <end position="448"/>
    </location>
</feature>
<keyword evidence="3" id="KW-1185">Reference proteome</keyword>
<name>A0ABP3KE54_9SPHN</name>
<evidence type="ECO:0000256" key="1">
    <source>
        <dbReference type="SAM" id="Phobius"/>
    </source>
</evidence>
<keyword evidence="1" id="KW-0472">Membrane</keyword>
<organism evidence="2 3">
    <name type="scientific">Parasphingorhabdus litoris</name>
    <dbReference type="NCBI Taxonomy" id="394733"/>
    <lineage>
        <taxon>Bacteria</taxon>
        <taxon>Pseudomonadati</taxon>
        <taxon>Pseudomonadota</taxon>
        <taxon>Alphaproteobacteria</taxon>
        <taxon>Sphingomonadales</taxon>
        <taxon>Sphingomonadaceae</taxon>
        <taxon>Parasphingorhabdus</taxon>
    </lineage>
</organism>
<evidence type="ECO:0000313" key="3">
    <source>
        <dbReference type="Proteomes" id="UP001500713"/>
    </source>
</evidence>
<feature type="transmembrane region" description="Helical" evidence="1">
    <location>
        <begin position="21"/>
        <end position="44"/>
    </location>
</feature>
<feature type="transmembrane region" description="Helical" evidence="1">
    <location>
        <begin position="338"/>
        <end position="360"/>
    </location>
</feature>
<dbReference type="InterPro" id="IPR005625">
    <property type="entry name" value="PepSY-ass_TM"/>
</dbReference>
<dbReference type="Proteomes" id="UP001500713">
    <property type="component" value="Unassembled WGS sequence"/>
</dbReference>
<feature type="transmembrane region" description="Helical" evidence="1">
    <location>
        <begin position="372"/>
        <end position="396"/>
    </location>
</feature>
<feature type="transmembrane region" description="Helical" evidence="1">
    <location>
        <begin position="138"/>
        <end position="161"/>
    </location>
</feature>
<feature type="transmembrane region" description="Helical" evidence="1">
    <location>
        <begin position="402"/>
        <end position="418"/>
    </location>
</feature>
<evidence type="ECO:0000313" key="2">
    <source>
        <dbReference type="EMBL" id="GAA0477571.1"/>
    </source>
</evidence>
<dbReference type="Pfam" id="PF03929">
    <property type="entry name" value="PepSY_TM"/>
    <property type="match status" value="1"/>
</dbReference>
<dbReference type="PANTHER" id="PTHR34219">
    <property type="entry name" value="IRON-REGULATED INNER MEMBRANE PROTEIN-RELATED"/>
    <property type="match status" value="1"/>
</dbReference>
<evidence type="ECO:0008006" key="4">
    <source>
        <dbReference type="Google" id="ProtNLM"/>
    </source>
</evidence>
<feature type="transmembrane region" description="Helical" evidence="1">
    <location>
        <begin position="454"/>
        <end position="475"/>
    </location>
</feature>
<gene>
    <name evidence="2" type="ORF">GCM10009096_19330</name>
</gene>
<dbReference type="EMBL" id="BAAAEM010000002">
    <property type="protein sequence ID" value="GAA0477571.1"/>
    <property type="molecule type" value="Genomic_DNA"/>
</dbReference>
<dbReference type="PANTHER" id="PTHR34219:SF3">
    <property type="entry name" value="BLL7967 PROTEIN"/>
    <property type="match status" value="1"/>
</dbReference>
<protein>
    <recommendedName>
        <fullName evidence="4">PepSY domain-containing protein</fullName>
    </recommendedName>
</protein>
<reference evidence="3" key="1">
    <citation type="journal article" date="2019" name="Int. J. Syst. Evol. Microbiol.">
        <title>The Global Catalogue of Microorganisms (GCM) 10K type strain sequencing project: providing services to taxonomists for standard genome sequencing and annotation.</title>
        <authorList>
            <consortium name="The Broad Institute Genomics Platform"/>
            <consortium name="The Broad Institute Genome Sequencing Center for Infectious Disease"/>
            <person name="Wu L."/>
            <person name="Ma J."/>
        </authorList>
    </citation>
    <scope>NUCLEOTIDE SEQUENCE [LARGE SCALE GENOMIC DNA]</scope>
    <source>
        <strain evidence="3">JCM 14162</strain>
    </source>
</reference>
<accession>A0ABP3KE54</accession>
<proteinExistence type="predicted"/>
<keyword evidence="1" id="KW-1133">Transmembrane helix</keyword>
<feature type="transmembrane region" description="Helical" evidence="1">
    <location>
        <begin position="197"/>
        <end position="221"/>
    </location>
</feature>
<keyword evidence="1" id="KW-0812">Transmembrane</keyword>